<comment type="caution">
    <text evidence="14">The sequence shown here is derived from an EMBL/GenBank/DDBJ whole genome shotgun (WGS) entry which is preliminary data.</text>
</comment>
<evidence type="ECO:0000256" key="3">
    <source>
        <dbReference type="ARBA" id="ARBA00009723"/>
    </source>
</evidence>
<comment type="catalytic activity">
    <reaction evidence="11">
        <text>2,5-diamino-6-(1-D-ribitylamino)pyrimidin-4(3H)-one 5'-phosphate + NAD(+) = 2,5-diamino-6-(1-D-ribosylamino)pyrimidin-4(3H)-one 5'-phosphate + NADH + H(+)</text>
        <dbReference type="Rhea" id="RHEA:27274"/>
        <dbReference type="ChEBI" id="CHEBI:15378"/>
        <dbReference type="ChEBI" id="CHEBI:57540"/>
        <dbReference type="ChEBI" id="CHEBI:57945"/>
        <dbReference type="ChEBI" id="CHEBI:58890"/>
        <dbReference type="ChEBI" id="CHEBI:59545"/>
        <dbReference type="EC" id="1.1.1.302"/>
    </reaction>
</comment>
<evidence type="ECO:0000313" key="15">
    <source>
        <dbReference type="Proteomes" id="UP001305414"/>
    </source>
</evidence>
<evidence type="ECO:0000256" key="6">
    <source>
        <dbReference type="ARBA" id="ARBA00022619"/>
    </source>
</evidence>
<dbReference type="InterPro" id="IPR002734">
    <property type="entry name" value="RibDG_C"/>
</dbReference>
<reference evidence="14 15" key="1">
    <citation type="submission" date="2023-10" db="EMBL/GenBank/DDBJ databases">
        <title>Draft genome sequence of Xylaria bambusicola isolate GMP-LS, the root and basal stem rot pathogen of sugarcane in Indonesia.</title>
        <authorList>
            <person name="Selvaraj P."/>
            <person name="Muralishankar V."/>
            <person name="Muruganantham S."/>
            <person name="Sp S."/>
            <person name="Haryani S."/>
            <person name="Lau K.J.X."/>
            <person name="Naqvi N.I."/>
        </authorList>
    </citation>
    <scope>NUCLEOTIDE SEQUENCE [LARGE SCALE GENOMIC DNA]</scope>
    <source>
        <strain evidence="14">GMP-LS</strain>
    </source>
</reference>
<feature type="domain" description="Bacterial bifunctional deaminase-reductase C-terminal" evidence="13">
    <location>
        <begin position="37"/>
        <end position="262"/>
    </location>
</feature>
<evidence type="ECO:0000256" key="2">
    <source>
        <dbReference type="ARBA" id="ARBA00005104"/>
    </source>
</evidence>
<dbReference type="Gene3D" id="3.40.430.10">
    <property type="entry name" value="Dihydrofolate Reductase, subunit A"/>
    <property type="match status" value="1"/>
</dbReference>
<dbReference type="PANTHER" id="PTHR38011">
    <property type="entry name" value="DIHYDROFOLATE REDUCTASE FAMILY PROTEIN (AFU_ORTHOLOGUE AFUA_8G06820)"/>
    <property type="match status" value="1"/>
</dbReference>
<name>A0AAN7UKZ6_9PEZI</name>
<dbReference type="PANTHER" id="PTHR38011:SF7">
    <property type="entry name" value="2,5-DIAMINO-6-RIBOSYLAMINO-4(3H)-PYRIMIDINONE 5'-PHOSPHATE REDUCTASE"/>
    <property type="match status" value="1"/>
</dbReference>
<dbReference type="Pfam" id="PF01872">
    <property type="entry name" value="RibD_C"/>
    <property type="match status" value="1"/>
</dbReference>
<evidence type="ECO:0000256" key="9">
    <source>
        <dbReference type="ARBA" id="ARBA00030073"/>
    </source>
</evidence>
<evidence type="ECO:0000256" key="10">
    <source>
        <dbReference type="ARBA" id="ARBA00031630"/>
    </source>
</evidence>
<proteinExistence type="inferred from homology"/>
<evidence type="ECO:0000256" key="4">
    <source>
        <dbReference type="ARBA" id="ARBA00012851"/>
    </source>
</evidence>
<evidence type="ECO:0000256" key="5">
    <source>
        <dbReference type="ARBA" id="ARBA00015035"/>
    </source>
</evidence>
<dbReference type="AlphaFoldDB" id="A0AAN7UKZ6"/>
<comment type="pathway">
    <text evidence="2">Cofactor biosynthesis; riboflavin biosynthesis.</text>
</comment>
<dbReference type="GO" id="GO:0008703">
    <property type="term" value="F:5-amino-6-(5-phosphoribosylamino)uracil reductase activity"/>
    <property type="evidence" value="ECO:0007669"/>
    <property type="project" value="InterPro"/>
</dbReference>
<dbReference type="EC" id="1.1.1.302" evidence="4"/>
<dbReference type="InterPro" id="IPR050765">
    <property type="entry name" value="Riboflavin_Biosynth_HTPR"/>
</dbReference>
<evidence type="ECO:0000256" key="1">
    <source>
        <dbReference type="ARBA" id="ARBA00003555"/>
    </source>
</evidence>
<keyword evidence="7" id="KW-0521">NADP</keyword>
<organism evidence="14 15">
    <name type="scientific">Xylaria bambusicola</name>
    <dbReference type="NCBI Taxonomy" id="326684"/>
    <lineage>
        <taxon>Eukaryota</taxon>
        <taxon>Fungi</taxon>
        <taxon>Dikarya</taxon>
        <taxon>Ascomycota</taxon>
        <taxon>Pezizomycotina</taxon>
        <taxon>Sordariomycetes</taxon>
        <taxon>Xylariomycetidae</taxon>
        <taxon>Xylariales</taxon>
        <taxon>Xylariaceae</taxon>
        <taxon>Xylaria</taxon>
    </lineage>
</organism>
<keyword evidence="6" id="KW-0686">Riboflavin biosynthesis</keyword>
<dbReference type="Proteomes" id="UP001305414">
    <property type="component" value="Unassembled WGS sequence"/>
</dbReference>
<dbReference type="InterPro" id="IPR024072">
    <property type="entry name" value="DHFR-like_dom_sf"/>
</dbReference>
<dbReference type="EMBL" id="JAWHQM010000042">
    <property type="protein sequence ID" value="KAK5634545.1"/>
    <property type="molecule type" value="Genomic_DNA"/>
</dbReference>
<dbReference type="SUPFAM" id="SSF53597">
    <property type="entry name" value="Dihydrofolate reductase-like"/>
    <property type="match status" value="1"/>
</dbReference>
<evidence type="ECO:0000313" key="14">
    <source>
        <dbReference type="EMBL" id="KAK5634545.1"/>
    </source>
</evidence>
<evidence type="ECO:0000256" key="8">
    <source>
        <dbReference type="ARBA" id="ARBA00023002"/>
    </source>
</evidence>
<keyword evidence="15" id="KW-1185">Reference proteome</keyword>
<evidence type="ECO:0000256" key="11">
    <source>
        <dbReference type="ARBA" id="ARBA00047550"/>
    </source>
</evidence>
<evidence type="ECO:0000259" key="13">
    <source>
        <dbReference type="Pfam" id="PF01872"/>
    </source>
</evidence>
<comment type="catalytic activity">
    <reaction evidence="12">
        <text>2,5-diamino-6-(1-D-ribitylamino)pyrimidin-4(3H)-one 5'-phosphate + NADP(+) = 2,5-diamino-6-(1-D-ribosylamino)pyrimidin-4(3H)-one 5'-phosphate + NADPH + H(+)</text>
        <dbReference type="Rhea" id="RHEA:27278"/>
        <dbReference type="ChEBI" id="CHEBI:15378"/>
        <dbReference type="ChEBI" id="CHEBI:57783"/>
        <dbReference type="ChEBI" id="CHEBI:58349"/>
        <dbReference type="ChEBI" id="CHEBI:58890"/>
        <dbReference type="ChEBI" id="CHEBI:59545"/>
        <dbReference type="EC" id="1.1.1.302"/>
    </reaction>
</comment>
<keyword evidence="8" id="KW-0560">Oxidoreductase</keyword>
<protein>
    <recommendedName>
        <fullName evidence="5">2,5-diamino-6-ribosylamino-4(3H)-pyrimidinone 5'-phosphate reductase</fullName>
        <ecNumber evidence="4">1.1.1.302</ecNumber>
    </recommendedName>
    <alternativeName>
        <fullName evidence="10">2,5-diamino-6-(5-phospho-D-ribosylamino)pyrimidin-4(3H)-one reductase</fullName>
    </alternativeName>
    <alternativeName>
        <fullName evidence="9">2,5-diamino-6-ribitylamino-4(3H)-pyrimidinone 5'-phosphate synthase</fullName>
    </alternativeName>
</protein>
<dbReference type="GO" id="GO:0009231">
    <property type="term" value="P:riboflavin biosynthetic process"/>
    <property type="evidence" value="ECO:0007669"/>
    <property type="project" value="UniProtKB-KW"/>
</dbReference>
<comment type="similarity">
    <text evidence="3">Belongs to the HTP reductase family.</text>
</comment>
<accession>A0AAN7UKZ6</accession>
<comment type="function">
    <text evidence="1">Catalyzes an early step in riboflavin biosynthesis, the NADPH-dependent reduction of the ribose side chain of 2,5-diamino-6-ribosylamino-4(3H)-pyrimidinone 5'-phosphate, yielding 2,5-diamino-6-ribitylamino-4(3H)-pyrimidinone 5'-phosphate.</text>
</comment>
<sequence>MAETPLYFPSAERERLELHLPTRKDADPSSPSCATLPFVTLTFATSLDSALSLGPGIRTALSGPESKAMTHYLRTRHDAICVGVGTAIADDPGLNSRLNAATHQPRPIIIDPRLRWDFTAQSKVMRLAREGRGLAPYIVTLEEEPPPHKKKILEDAGGKFITLTAGHGDEGRTDGTRFGWRVILSAVRQEGLHSIMIEGGGEVINSLLCEDADLVDSVIVTIAPIWLGQGGVTVSPPRANIDRPVARLSDTMWMPLGADVVLCGKVAR</sequence>
<evidence type="ECO:0000256" key="7">
    <source>
        <dbReference type="ARBA" id="ARBA00022857"/>
    </source>
</evidence>
<gene>
    <name evidence="14" type="ORF">RRF57_010258</name>
</gene>
<evidence type="ECO:0000256" key="12">
    <source>
        <dbReference type="ARBA" id="ARBA00049020"/>
    </source>
</evidence>